<dbReference type="AlphaFoldDB" id="A0A747SUQ7"/>
<dbReference type="EMBL" id="DAAVHS010000002">
    <property type="protein sequence ID" value="HAF4697584.1"/>
    <property type="molecule type" value="Genomic_DNA"/>
</dbReference>
<keyword evidence="1" id="KW-0449">Lipoprotein</keyword>
<name>A0A747SUQ7_SALER</name>
<organism evidence="1">
    <name type="scientific">Salmonella enterica</name>
    <name type="common">Salmonella choleraesuis</name>
    <dbReference type="NCBI Taxonomy" id="28901"/>
    <lineage>
        <taxon>Bacteria</taxon>
        <taxon>Pseudomonadati</taxon>
        <taxon>Pseudomonadota</taxon>
        <taxon>Gammaproteobacteria</taxon>
        <taxon>Enterobacterales</taxon>
        <taxon>Enterobacteriaceae</taxon>
        <taxon>Salmonella</taxon>
    </lineage>
</organism>
<evidence type="ECO:0000313" key="1">
    <source>
        <dbReference type="EMBL" id="HAF4697584.1"/>
    </source>
</evidence>
<dbReference type="InterPro" id="IPR038706">
    <property type="entry name" value="Type_VI_SciN-like_sf"/>
</dbReference>
<dbReference type="Gene3D" id="2.60.40.4150">
    <property type="entry name" value="Type VI secretion system, lipoprotein SciN"/>
    <property type="match status" value="1"/>
</dbReference>
<reference evidence="1" key="2">
    <citation type="submission" date="2020-02" db="EMBL/GenBank/DDBJ databases">
        <authorList>
            <consortium name="NCBI Pathogen Detection Project"/>
        </authorList>
    </citation>
    <scope>NUCLEOTIDE SEQUENCE</scope>
    <source>
        <strain evidence="1">MA.CK_98/00011163</strain>
    </source>
</reference>
<protein>
    <submittedName>
        <fullName evidence="1">Type VI secretion lipoprotein TssJ</fullName>
    </submittedName>
</protein>
<reference evidence="1" key="1">
    <citation type="journal article" date="2018" name="Genome Biol.">
        <title>SKESA: strategic k-mer extension for scrupulous assemblies.</title>
        <authorList>
            <person name="Souvorov A."/>
            <person name="Agarwala R."/>
            <person name="Lipman D.J."/>
        </authorList>
    </citation>
    <scope>NUCLEOTIDE SEQUENCE</scope>
    <source>
        <strain evidence="1">MA.CK_98/00011163</strain>
    </source>
</reference>
<accession>A0A747SUQ7</accession>
<proteinExistence type="predicted"/>
<sequence length="219" mass="24900">MILPRTTIILIWSILFSRESRNVMRIRCRRRGMMLILFALLCGGCQSDPVLITEEENDIPVAAPAARHAIRLTLTSGRALNVYHHMSNSCAVLVLQTGDSQLQQKILDEPQLLRTLFRDDSGGNEKGILKKDLFMMMPSRKRTLQLDRVKDARYLLIVAGYYPAPALKDSIRMAIPVVRKKTGWWWAPDYRGELQPLSLDIRLGARGMTAFPPEIQISQ</sequence>
<gene>
    <name evidence="1" type="ORF">G8O00_000940</name>
</gene>
<comment type="caution">
    <text evidence="1">The sequence shown here is derived from an EMBL/GenBank/DDBJ whole genome shotgun (WGS) entry which is preliminary data.</text>
</comment>